<organism evidence="2 3">
    <name type="scientific">Actinomadura meridiana</name>
    <dbReference type="NCBI Taxonomy" id="559626"/>
    <lineage>
        <taxon>Bacteria</taxon>
        <taxon>Bacillati</taxon>
        <taxon>Actinomycetota</taxon>
        <taxon>Actinomycetes</taxon>
        <taxon>Streptosporangiales</taxon>
        <taxon>Thermomonosporaceae</taxon>
        <taxon>Actinomadura</taxon>
    </lineage>
</organism>
<protein>
    <submittedName>
        <fullName evidence="2">FAD-dependent oxidoreductase</fullName>
    </submittedName>
</protein>
<evidence type="ECO:0000313" key="3">
    <source>
        <dbReference type="Proteomes" id="UP001501710"/>
    </source>
</evidence>
<gene>
    <name evidence="2" type="ORF">GCM10022254_17620</name>
</gene>
<dbReference type="InterPro" id="IPR002937">
    <property type="entry name" value="Amino_oxidase"/>
</dbReference>
<evidence type="ECO:0000313" key="2">
    <source>
        <dbReference type="EMBL" id="GAA4228164.1"/>
    </source>
</evidence>
<dbReference type="EMBL" id="BAABAS010000004">
    <property type="protein sequence ID" value="GAA4228164.1"/>
    <property type="molecule type" value="Genomic_DNA"/>
</dbReference>
<comment type="caution">
    <text evidence="2">The sequence shown here is derived from an EMBL/GenBank/DDBJ whole genome shotgun (WGS) entry which is preliminary data.</text>
</comment>
<dbReference type="InterPro" id="IPR050464">
    <property type="entry name" value="Zeta_carotene_desat/Oxidored"/>
</dbReference>
<proteinExistence type="predicted"/>
<dbReference type="Gene3D" id="1.10.405.10">
    <property type="entry name" value="Guanine Nucleotide Dissociation Inhibitor, domain 1"/>
    <property type="match status" value="1"/>
</dbReference>
<sequence>MPVANGRRAIAVIGSGISGLTAAHVLQRTCDVTLYEADDRLGGHAHTHDVAAGGSTLAVDSGFIVHNDRTYPRLTRLLAELGVTTRDAEMSMSVSCAGCGLEYAGARGAAGLFARPRSVLRGRYLRMLAEVPRFHRAARAVLGDDRDERTLAEFLAAGGFSSYFRAHFMTPLVAAVWSSPPALADQYPARYLFAFLAHHGMLSVNGSHQWKTVVGGSRTYVEQIAKPLTAVRTATPVRAVRRVTAGVEIGDDSGGVTVFDGAVIATHAGQALALRVDASRDERQVLGAFGYSRNPTVLHTDAGVLPRASRARASWNYRMDSCAARPRHVRVHYDMNLLQGLPRDRPHIVTLNGDIADEHVLARMEYEHPIYTPESVAAQHGLPALNDGVLAYAGAYHGWGFHEDGCRSGVEAARSLGAVW</sequence>
<reference evidence="3" key="1">
    <citation type="journal article" date="2019" name="Int. J. Syst. Evol. Microbiol.">
        <title>The Global Catalogue of Microorganisms (GCM) 10K type strain sequencing project: providing services to taxonomists for standard genome sequencing and annotation.</title>
        <authorList>
            <consortium name="The Broad Institute Genomics Platform"/>
            <consortium name="The Broad Institute Genome Sequencing Center for Infectious Disease"/>
            <person name="Wu L."/>
            <person name="Ma J."/>
        </authorList>
    </citation>
    <scope>NUCLEOTIDE SEQUENCE [LARGE SCALE GENOMIC DNA]</scope>
    <source>
        <strain evidence="3">JCM 17440</strain>
    </source>
</reference>
<dbReference type="Pfam" id="PF01593">
    <property type="entry name" value="Amino_oxidase"/>
    <property type="match status" value="1"/>
</dbReference>
<feature type="domain" description="Amine oxidase" evidence="1">
    <location>
        <begin position="17"/>
        <end position="277"/>
    </location>
</feature>
<name>A0ABP8BW23_9ACTN</name>
<dbReference type="PANTHER" id="PTHR42923:SF17">
    <property type="entry name" value="AMINE OXIDASE DOMAIN-CONTAINING PROTEIN"/>
    <property type="match status" value="1"/>
</dbReference>
<dbReference type="SUPFAM" id="SSF51905">
    <property type="entry name" value="FAD/NAD(P)-binding domain"/>
    <property type="match status" value="1"/>
</dbReference>
<dbReference type="Gene3D" id="3.50.50.60">
    <property type="entry name" value="FAD/NAD(P)-binding domain"/>
    <property type="match status" value="1"/>
</dbReference>
<dbReference type="InterPro" id="IPR036188">
    <property type="entry name" value="FAD/NAD-bd_sf"/>
</dbReference>
<dbReference type="Proteomes" id="UP001501710">
    <property type="component" value="Unassembled WGS sequence"/>
</dbReference>
<dbReference type="PANTHER" id="PTHR42923">
    <property type="entry name" value="PROTOPORPHYRINOGEN OXIDASE"/>
    <property type="match status" value="1"/>
</dbReference>
<dbReference type="Gene3D" id="3.90.660.10">
    <property type="match status" value="1"/>
</dbReference>
<dbReference type="RefSeq" id="WP_344892550.1">
    <property type="nucleotide sequence ID" value="NZ_BAABAS010000004.1"/>
</dbReference>
<keyword evidence="3" id="KW-1185">Reference proteome</keyword>
<evidence type="ECO:0000259" key="1">
    <source>
        <dbReference type="Pfam" id="PF01593"/>
    </source>
</evidence>
<accession>A0ABP8BW23</accession>